<proteinExistence type="predicted"/>
<protein>
    <submittedName>
        <fullName evidence="3">Uncharacterized protein</fullName>
    </submittedName>
</protein>
<evidence type="ECO:0000313" key="3">
    <source>
        <dbReference type="EMBL" id="KIK13287.1"/>
    </source>
</evidence>
<dbReference type="InterPro" id="IPR038921">
    <property type="entry name" value="YOR389W-like"/>
</dbReference>
<dbReference type="HOGENOM" id="CLU_017366_2_1_1"/>
<dbReference type="OrthoDB" id="10261782at2759"/>
<evidence type="ECO:0000256" key="2">
    <source>
        <dbReference type="SAM" id="SignalP"/>
    </source>
</evidence>
<accession>A0A0C9YSK1</accession>
<keyword evidence="4" id="KW-1185">Reference proteome</keyword>
<feature type="chain" id="PRO_5002206353" evidence="2">
    <location>
        <begin position="20"/>
        <end position="610"/>
    </location>
</feature>
<dbReference type="Proteomes" id="UP000054018">
    <property type="component" value="Unassembled WGS sequence"/>
</dbReference>
<reference evidence="4" key="2">
    <citation type="submission" date="2015-01" db="EMBL/GenBank/DDBJ databases">
        <title>Evolutionary Origins and Diversification of the Mycorrhizal Mutualists.</title>
        <authorList>
            <consortium name="DOE Joint Genome Institute"/>
            <consortium name="Mycorrhizal Genomics Consortium"/>
            <person name="Kohler A."/>
            <person name="Kuo A."/>
            <person name="Nagy L.G."/>
            <person name="Floudas D."/>
            <person name="Copeland A."/>
            <person name="Barry K.W."/>
            <person name="Cichocki N."/>
            <person name="Veneault-Fourrey C."/>
            <person name="LaButti K."/>
            <person name="Lindquist E.A."/>
            <person name="Lipzen A."/>
            <person name="Lundell T."/>
            <person name="Morin E."/>
            <person name="Murat C."/>
            <person name="Riley R."/>
            <person name="Ohm R."/>
            <person name="Sun H."/>
            <person name="Tunlid A."/>
            <person name="Henrissat B."/>
            <person name="Grigoriev I.V."/>
            <person name="Hibbett D.S."/>
            <person name="Martin F."/>
        </authorList>
    </citation>
    <scope>NUCLEOTIDE SEQUENCE [LARGE SCALE GENOMIC DNA]</scope>
    <source>
        <strain evidence="4">441</strain>
    </source>
</reference>
<dbReference type="EMBL" id="KN834005">
    <property type="protein sequence ID" value="KIK13287.1"/>
    <property type="molecule type" value="Genomic_DNA"/>
</dbReference>
<feature type="signal peptide" evidence="2">
    <location>
        <begin position="1"/>
        <end position="19"/>
    </location>
</feature>
<dbReference type="STRING" id="765257.A0A0C9YSK1"/>
<dbReference type="PANTHER" id="PTHR35204:SF1">
    <property type="entry name" value="ENTEROTOXIN"/>
    <property type="match status" value="1"/>
</dbReference>
<sequence length="610" mass="68281">MLQRALWCAFAGFGALCRATQVPILSHVGLQLDDATGIGEAPGQGRLSSFDKPHYPTGGLPAEDHDHFADWRLDHLPSVNSTDHLIFETVSSLLQHWPNTRMRNGHNIVPGMIPTGTLLYHGTWHSELPPGPDWAAFDPEHSAIFCGGLVEDGRCWHLILMTTRPLNIVYFDGTSAAKLSTGTLDSQDVVAWGDVRPDWSFDEWSRITTLCDWGREYNIDGFVRMEMSFEVMLCNFTSGVRVVSFSNIVDPVMSLNTSSGFSPTFEVMYAGSRHNRYPGETRVRLDLSGLVSFYDTELVPSLVSARFGKERWDHRLLNISTENAVRVRARLEEALSRPADRSSGIDWQALIRVVVDRYSERLQVVQYLLNSTDTNGYDADSVVDDAIKIQVQLRHMLMPYIGLNVVPRLSGANVKGKASDVLDWARPMYKICATTHTSLLKDHTVTCSEKLLLDAVQGTTREICRVVTKMWGLGVLAGVDQFIGTDREPDVETTQNAMNTWRKDINELMAWLDWNAWVKCRPECGPEEMCYLTTWPVGFPLPHERARIPTPDDGGIPPLPSQSAPDPTPAPTATPLPWRGGTPTGKLAEDWQRPQPRCIRRIDPYDLGDL</sequence>
<feature type="region of interest" description="Disordered" evidence="1">
    <location>
        <begin position="543"/>
        <end position="595"/>
    </location>
</feature>
<dbReference type="AlphaFoldDB" id="A0A0C9YSK1"/>
<evidence type="ECO:0000313" key="4">
    <source>
        <dbReference type="Proteomes" id="UP000054018"/>
    </source>
</evidence>
<evidence type="ECO:0000256" key="1">
    <source>
        <dbReference type="SAM" id="MobiDB-lite"/>
    </source>
</evidence>
<dbReference type="PANTHER" id="PTHR35204">
    <property type="entry name" value="YALI0A21131P"/>
    <property type="match status" value="1"/>
</dbReference>
<organism evidence="3 4">
    <name type="scientific">Pisolithus microcarpus 441</name>
    <dbReference type="NCBI Taxonomy" id="765257"/>
    <lineage>
        <taxon>Eukaryota</taxon>
        <taxon>Fungi</taxon>
        <taxon>Dikarya</taxon>
        <taxon>Basidiomycota</taxon>
        <taxon>Agaricomycotina</taxon>
        <taxon>Agaricomycetes</taxon>
        <taxon>Agaricomycetidae</taxon>
        <taxon>Boletales</taxon>
        <taxon>Sclerodermatineae</taxon>
        <taxon>Pisolithaceae</taxon>
        <taxon>Pisolithus</taxon>
    </lineage>
</organism>
<name>A0A0C9YSK1_9AGAM</name>
<gene>
    <name evidence="3" type="ORF">PISMIDRAFT_410749</name>
</gene>
<reference evidence="3 4" key="1">
    <citation type="submission" date="2014-04" db="EMBL/GenBank/DDBJ databases">
        <authorList>
            <consortium name="DOE Joint Genome Institute"/>
            <person name="Kuo A."/>
            <person name="Kohler A."/>
            <person name="Costa M.D."/>
            <person name="Nagy L.G."/>
            <person name="Floudas D."/>
            <person name="Copeland A."/>
            <person name="Barry K.W."/>
            <person name="Cichocki N."/>
            <person name="Veneault-Fourrey C."/>
            <person name="LaButti K."/>
            <person name="Lindquist E.A."/>
            <person name="Lipzen A."/>
            <person name="Lundell T."/>
            <person name="Morin E."/>
            <person name="Murat C."/>
            <person name="Sun H."/>
            <person name="Tunlid A."/>
            <person name="Henrissat B."/>
            <person name="Grigoriev I.V."/>
            <person name="Hibbett D.S."/>
            <person name="Martin F."/>
            <person name="Nordberg H.P."/>
            <person name="Cantor M.N."/>
            <person name="Hua S.X."/>
        </authorList>
    </citation>
    <scope>NUCLEOTIDE SEQUENCE [LARGE SCALE GENOMIC DNA]</scope>
    <source>
        <strain evidence="3 4">441</strain>
    </source>
</reference>
<keyword evidence="2" id="KW-0732">Signal</keyword>